<proteinExistence type="predicted"/>
<reference evidence="4" key="1">
    <citation type="submission" date="2017-02" db="UniProtKB">
        <authorList>
            <consortium name="WormBaseParasite"/>
        </authorList>
    </citation>
    <scope>IDENTIFICATION</scope>
</reference>
<evidence type="ECO:0000313" key="2">
    <source>
        <dbReference type="EMBL" id="VDL76896.1"/>
    </source>
</evidence>
<keyword evidence="3" id="KW-1185">Reference proteome</keyword>
<sequence length="80" mass="8857">MESSSFEAGRAAGGGAGAESDDVFFTGWGPERLSSAEHTNSHTFIRIHTQTQTQTSLRLQHHVALVSSSHFYHRKSRKRS</sequence>
<dbReference type="EMBL" id="UYSL01021001">
    <property type="protein sequence ID" value="VDL76896.1"/>
    <property type="molecule type" value="Genomic_DNA"/>
</dbReference>
<evidence type="ECO:0000256" key="1">
    <source>
        <dbReference type="SAM" id="MobiDB-lite"/>
    </source>
</evidence>
<feature type="region of interest" description="Disordered" evidence="1">
    <location>
        <begin position="1"/>
        <end position="23"/>
    </location>
</feature>
<dbReference type="Proteomes" id="UP000271162">
    <property type="component" value="Unassembled WGS sequence"/>
</dbReference>
<organism evidence="4">
    <name type="scientific">Nippostrongylus brasiliensis</name>
    <name type="common">Rat hookworm</name>
    <dbReference type="NCBI Taxonomy" id="27835"/>
    <lineage>
        <taxon>Eukaryota</taxon>
        <taxon>Metazoa</taxon>
        <taxon>Ecdysozoa</taxon>
        <taxon>Nematoda</taxon>
        <taxon>Chromadorea</taxon>
        <taxon>Rhabditida</taxon>
        <taxon>Rhabditina</taxon>
        <taxon>Rhabditomorpha</taxon>
        <taxon>Strongyloidea</taxon>
        <taxon>Heligmosomidae</taxon>
        <taxon>Nippostrongylus</taxon>
    </lineage>
</organism>
<gene>
    <name evidence="2" type="ORF">NBR_LOCUS13307</name>
</gene>
<reference evidence="2 3" key="2">
    <citation type="submission" date="2018-11" db="EMBL/GenBank/DDBJ databases">
        <authorList>
            <consortium name="Pathogen Informatics"/>
        </authorList>
    </citation>
    <scope>NUCLEOTIDE SEQUENCE [LARGE SCALE GENOMIC DNA]</scope>
</reference>
<dbReference type="WBParaSite" id="NBR_0001330601-mRNA-1">
    <property type="protein sequence ID" value="NBR_0001330601-mRNA-1"/>
    <property type="gene ID" value="NBR_0001330601"/>
</dbReference>
<name>A0A0N4YAA3_NIPBR</name>
<protein>
    <submittedName>
        <fullName evidence="2 4">Uncharacterized protein</fullName>
    </submittedName>
</protein>
<evidence type="ECO:0000313" key="4">
    <source>
        <dbReference type="WBParaSite" id="NBR_0001330601-mRNA-1"/>
    </source>
</evidence>
<dbReference type="AlphaFoldDB" id="A0A0N4YAA3"/>
<evidence type="ECO:0000313" key="3">
    <source>
        <dbReference type="Proteomes" id="UP000271162"/>
    </source>
</evidence>
<accession>A0A0N4YAA3</accession>